<feature type="signal peptide" evidence="4">
    <location>
        <begin position="1"/>
        <end position="20"/>
    </location>
</feature>
<evidence type="ECO:0000313" key="7">
    <source>
        <dbReference type="Proteomes" id="UP000054399"/>
    </source>
</evidence>
<dbReference type="InterPro" id="IPR002048">
    <property type="entry name" value="EF_hand_dom"/>
</dbReference>
<evidence type="ECO:0000313" key="6">
    <source>
        <dbReference type="EMBL" id="KAL0242293.1"/>
    </source>
</evidence>
<gene>
    <name evidence="6" type="ORF">I308_105922</name>
</gene>
<dbReference type="GeneID" id="91992777"/>
<evidence type="ECO:0000256" key="2">
    <source>
        <dbReference type="ARBA" id="ARBA00022837"/>
    </source>
</evidence>
<comment type="caution">
    <text evidence="6">The sequence shown here is derived from an EMBL/GenBank/DDBJ whole genome shotgun (WGS) entry which is preliminary data.</text>
</comment>
<dbReference type="Gene3D" id="1.10.238.10">
    <property type="entry name" value="EF-hand"/>
    <property type="match status" value="1"/>
</dbReference>
<dbReference type="InterPro" id="IPR011992">
    <property type="entry name" value="EF-hand-dom_pair"/>
</dbReference>
<reference evidence="7" key="1">
    <citation type="submission" date="2015-01" db="EMBL/GenBank/DDBJ databases">
        <title>The Genome Sequence of Cryptococcus gattii MMRL2647.</title>
        <authorList>
            <consortium name="The Broad Institute Genomics Platform"/>
            <person name="Cuomo C."/>
            <person name="Litvintseva A."/>
            <person name="Chen Y."/>
            <person name="Heitman J."/>
            <person name="Sun S."/>
            <person name="Springer D."/>
            <person name="Dromer F."/>
            <person name="Young S."/>
            <person name="Zeng Q."/>
            <person name="Gargeya S."/>
            <person name="Abouelleil A."/>
            <person name="Alvarado L."/>
            <person name="Chapman S.B."/>
            <person name="Gainer-Dewar J."/>
            <person name="Goldberg J."/>
            <person name="Griggs A."/>
            <person name="Gujja S."/>
            <person name="Hansen M."/>
            <person name="Howarth C."/>
            <person name="Imamovic A."/>
            <person name="Larimer J."/>
            <person name="Murphy C."/>
            <person name="Naylor J."/>
            <person name="Pearson M."/>
            <person name="Priest M."/>
            <person name="Roberts A."/>
            <person name="Saif S."/>
            <person name="Shea T."/>
            <person name="Sykes S."/>
            <person name="Wortman J."/>
            <person name="Nusbaum C."/>
            <person name="Birren B."/>
        </authorList>
    </citation>
    <scope>NUCLEOTIDE SEQUENCE [LARGE SCALE GENOMIC DNA]</scope>
    <source>
        <strain evidence="7">IND107</strain>
    </source>
</reference>
<evidence type="ECO:0000259" key="5">
    <source>
        <dbReference type="PROSITE" id="PS50222"/>
    </source>
</evidence>
<protein>
    <recommendedName>
        <fullName evidence="5">EF-hand domain-containing protein</fullName>
    </recommendedName>
</protein>
<feature type="chain" id="PRO_5045123103" description="EF-hand domain-containing protein" evidence="4">
    <location>
        <begin position="21"/>
        <end position="349"/>
    </location>
</feature>
<dbReference type="Proteomes" id="UP000054399">
    <property type="component" value="Unassembled WGS sequence"/>
</dbReference>
<dbReference type="PROSITE" id="PS50222">
    <property type="entry name" value="EF_HAND_2"/>
    <property type="match status" value="1"/>
</dbReference>
<name>A0ABR3BKH9_9TREE</name>
<dbReference type="PANTHER" id="PTHR19237">
    <property type="entry name" value="NUCLEOBINDIN"/>
    <property type="match status" value="1"/>
</dbReference>
<evidence type="ECO:0000256" key="1">
    <source>
        <dbReference type="ARBA" id="ARBA00022729"/>
    </source>
</evidence>
<feature type="region of interest" description="Disordered" evidence="3">
    <location>
        <begin position="213"/>
        <end position="257"/>
    </location>
</feature>
<feature type="compositionally biased region" description="Low complexity" evidence="3">
    <location>
        <begin position="229"/>
        <end position="238"/>
    </location>
</feature>
<dbReference type="Pfam" id="PF13499">
    <property type="entry name" value="EF-hand_7"/>
    <property type="match status" value="1"/>
</dbReference>
<sequence length="349" mass="38867">MARLLPLAILFTALRAFAHGDHSFDLSDQADNGLSYAERHMHTEHHIDSFDLESFFKLHDLDMNGYWDELEIQAVYGLHHHSVKDKMGKGGQVDGRAKNIVSKVLEALDKNQDGRISLEEFLAGGTEGLPSFEGYKDLGHHYDEESEYFLHHEELYHSTPETQTDESYTHPEDILHFQHHAEIEGEEDARERRFEGLPPTADLTKDHIAVDPLDHHEHAPGEGPLDDTSSSSSSPSPSLGDLQNADGDGTGDSKLGDEVVDPLLSARVPKRVDPGAAPQRITKSGHLEELGGLKEAALEEPGYGGGRPRTAGERLRAGVPYKYKYVICSPTQLLWLVDGMRKGFRYDEF</sequence>
<dbReference type="SUPFAM" id="SSF47473">
    <property type="entry name" value="EF-hand"/>
    <property type="match status" value="1"/>
</dbReference>
<dbReference type="PANTHER" id="PTHR19237:SF20">
    <property type="entry name" value="NUCLEOBINDIN 1"/>
    <property type="match status" value="1"/>
</dbReference>
<dbReference type="InterPro" id="IPR018247">
    <property type="entry name" value="EF_Hand_1_Ca_BS"/>
</dbReference>
<evidence type="ECO:0000256" key="3">
    <source>
        <dbReference type="SAM" id="MobiDB-lite"/>
    </source>
</evidence>
<feature type="domain" description="EF-hand" evidence="5">
    <location>
        <begin position="96"/>
        <end position="131"/>
    </location>
</feature>
<dbReference type="PROSITE" id="PS00018">
    <property type="entry name" value="EF_HAND_1"/>
    <property type="match status" value="1"/>
</dbReference>
<reference evidence="6 7" key="2">
    <citation type="submission" date="2024-01" db="EMBL/GenBank/DDBJ databases">
        <title>Comparative genomics of Cryptococcus and Kwoniella reveals pathogenesis evolution and contrasting modes of karyotype evolution via chromosome fusion or intercentromeric recombination.</title>
        <authorList>
            <person name="Coelho M.A."/>
            <person name="David-Palma M."/>
            <person name="Shea T."/>
            <person name="Bowers K."/>
            <person name="Mcginley-Smith S."/>
            <person name="Mohammad A.W."/>
            <person name="Gnirke A."/>
            <person name="Yurkov A.M."/>
            <person name="Nowrousian M."/>
            <person name="Sun S."/>
            <person name="Cuomo C.A."/>
            <person name="Heitman J."/>
        </authorList>
    </citation>
    <scope>NUCLEOTIDE SEQUENCE [LARGE SCALE GENOMIC DNA]</scope>
    <source>
        <strain evidence="6 7">IND107</strain>
    </source>
</reference>
<dbReference type="InterPro" id="IPR040250">
    <property type="entry name" value="Nucleobindin"/>
</dbReference>
<evidence type="ECO:0000256" key="4">
    <source>
        <dbReference type="SAM" id="SignalP"/>
    </source>
</evidence>
<accession>A0ABR3BKH9</accession>
<keyword evidence="2" id="KW-0106">Calcium</keyword>
<keyword evidence="7" id="KW-1185">Reference proteome</keyword>
<dbReference type="RefSeq" id="XP_066611675.1">
    <property type="nucleotide sequence ID" value="XM_066760371.1"/>
</dbReference>
<proteinExistence type="predicted"/>
<keyword evidence="1 4" id="KW-0732">Signal</keyword>
<dbReference type="EMBL" id="ATAM02000011">
    <property type="protein sequence ID" value="KAL0242293.1"/>
    <property type="molecule type" value="Genomic_DNA"/>
</dbReference>
<organism evidence="6 7">
    <name type="scientific">Cryptococcus tetragattii IND107</name>
    <dbReference type="NCBI Taxonomy" id="1296105"/>
    <lineage>
        <taxon>Eukaryota</taxon>
        <taxon>Fungi</taxon>
        <taxon>Dikarya</taxon>
        <taxon>Basidiomycota</taxon>
        <taxon>Agaricomycotina</taxon>
        <taxon>Tremellomycetes</taxon>
        <taxon>Tremellales</taxon>
        <taxon>Cryptococcaceae</taxon>
        <taxon>Cryptococcus</taxon>
        <taxon>Cryptococcus gattii species complex</taxon>
    </lineage>
</organism>